<dbReference type="Gene3D" id="1.10.10.10">
    <property type="entry name" value="Winged helix-like DNA-binding domain superfamily/Winged helix DNA-binding domain"/>
    <property type="match status" value="1"/>
</dbReference>
<proteinExistence type="predicted"/>
<dbReference type="GO" id="GO:0003677">
    <property type="term" value="F:DNA binding"/>
    <property type="evidence" value="ECO:0007669"/>
    <property type="project" value="InterPro"/>
</dbReference>
<dbReference type="Proteomes" id="UP000195442">
    <property type="component" value="Unassembled WGS sequence"/>
</dbReference>
<accession>A0A1R4HGU8</accession>
<dbReference type="InterPro" id="IPR036388">
    <property type="entry name" value="WH-like_DNA-bd_sf"/>
</dbReference>
<dbReference type="PROSITE" id="PS00622">
    <property type="entry name" value="HTH_LUXR_1"/>
    <property type="match status" value="1"/>
</dbReference>
<name>A0A1R4HGU8_9GAMM</name>
<dbReference type="SMART" id="SM00421">
    <property type="entry name" value="HTH_LUXR"/>
    <property type="match status" value="1"/>
</dbReference>
<evidence type="ECO:0000259" key="1">
    <source>
        <dbReference type="PROSITE" id="PS50043"/>
    </source>
</evidence>
<dbReference type="InterPro" id="IPR016032">
    <property type="entry name" value="Sig_transdc_resp-reg_C-effctor"/>
</dbReference>
<gene>
    <name evidence="2" type="ORF">CRENPOLYSF2_560023</name>
</gene>
<reference evidence="3" key="1">
    <citation type="submission" date="2017-02" db="EMBL/GenBank/DDBJ databases">
        <authorList>
            <person name="Daims H."/>
        </authorList>
    </citation>
    <scope>NUCLEOTIDE SEQUENCE [LARGE SCALE GENOMIC DNA]</scope>
</reference>
<feature type="domain" description="HTH luxR-type" evidence="1">
    <location>
        <begin position="69"/>
        <end position="134"/>
    </location>
</feature>
<evidence type="ECO:0000313" key="3">
    <source>
        <dbReference type="Proteomes" id="UP000195442"/>
    </source>
</evidence>
<dbReference type="InterPro" id="IPR000792">
    <property type="entry name" value="Tscrpt_reg_LuxR_C"/>
</dbReference>
<dbReference type="PRINTS" id="PR00038">
    <property type="entry name" value="HTHLUXR"/>
</dbReference>
<protein>
    <recommendedName>
        <fullName evidence="1">HTH luxR-type domain-containing protein</fullName>
    </recommendedName>
</protein>
<dbReference type="SUPFAM" id="SSF46894">
    <property type="entry name" value="C-terminal effector domain of the bipartite response regulators"/>
    <property type="match status" value="1"/>
</dbReference>
<dbReference type="Pfam" id="PF00196">
    <property type="entry name" value="GerE"/>
    <property type="match status" value="1"/>
</dbReference>
<sequence length="136" mass="14956">MTTTSGNGAKDKSTATEAKIVLSYEMEATVMPLLKKLKEANPLQFPHLINVLETNLQHLVKNYSCVSSLASAYQCLTPVETLVAAMVRQGLSTQIIAKTLNIASGTVSIHRKHIRKKLDLDHKAINLHSYLLSLTE</sequence>
<dbReference type="GO" id="GO:0006355">
    <property type="term" value="P:regulation of DNA-templated transcription"/>
    <property type="evidence" value="ECO:0007669"/>
    <property type="project" value="InterPro"/>
</dbReference>
<dbReference type="RefSeq" id="WP_087148223.1">
    <property type="nucleotide sequence ID" value="NZ_FUKJ01000420.1"/>
</dbReference>
<dbReference type="EMBL" id="FUKJ01000420">
    <property type="protein sequence ID" value="SJM95453.1"/>
    <property type="molecule type" value="Genomic_DNA"/>
</dbReference>
<keyword evidence="3" id="KW-1185">Reference proteome</keyword>
<dbReference type="OrthoDB" id="6366277at2"/>
<dbReference type="PROSITE" id="PS50043">
    <property type="entry name" value="HTH_LUXR_2"/>
    <property type="match status" value="1"/>
</dbReference>
<dbReference type="AlphaFoldDB" id="A0A1R4HGU8"/>
<organism evidence="2 3">
    <name type="scientific">Crenothrix polyspora</name>
    <dbReference type="NCBI Taxonomy" id="360316"/>
    <lineage>
        <taxon>Bacteria</taxon>
        <taxon>Pseudomonadati</taxon>
        <taxon>Pseudomonadota</taxon>
        <taxon>Gammaproteobacteria</taxon>
        <taxon>Methylococcales</taxon>
        <taxon>Crenotrichaceae</taxon>
        <taxon>Crenothrix</taxon>
    </lineage>
</organism>
<evidence type="ECO:0000313" key="2">
    <source>
        <dbReference type="EMBL" id="SJM95453.1"/>
    </source>
</evidence>